<name>A0A915HI05_ROMCU</name>
<keyword evidence="1" id="KW-1185">Reference proteome</keyword>
<reference evidence="2" key="1">
    <citation type="submission" date="2022-11" db="UniProtKB">
        <authorList>
            <consortium name="WormBaseParasite"/>
        </authorList>
    </citation>
    <scope>IDENTIFICATION</scope>
</reference>
<sequence>MVELVPDWFWGIEGYSMSSQIWRLIRQCDYTEYLLVSDSMINNITIQNCMMIAVSGTDLVLIEETVNFILNLPTIGIILHVGNKNLSMFK</sequence>
<protein>
    <submittedName>
        <fullName evidence="2">Uncharacterized protein</fullName>
    </submittedName>
</protein>
<dbReference type="AlphaFoldDB" id="A0A915HI05"/>
<evidence type="ECO:0000313" key="2">
    <source>
        <dbReference type="WBParaSite" id="nRc.2.0.1.t01230-RA"/>
    </source>
</evidence>
<accession>A0A915HI05</accession>
<dbReference type="WBParaSite" id="nRc.2.0.1.t01230-RA">
    <property type="protein sequence ID" value="nRc.2.0.1.t01230-RA"/>
    <property type="gene ID" value="nRc.2.0.1.g01230"/>
</dbReference>
<organism evidence="1 2">
    <name type="scientific">Romanomermis culicivorax</name>
    <name type="common">Nematode worm</name>
    <dbReference type="NCBI Taxonomy" id="13658"/>
    <lineage>
        <taxon>Eukaryota</taxon>
        <taxon>Metazoa</taxon>
        <taxon>Ecdysozoa</taxon>
        <taxon>Nematoda</taxon>
        <taxon>Enoplea</taxon>
        <taxon>Dorylaimia</taxon>
        <taxon>Mermithida</taxon>
        <taxon>Mermithoidea</taxon>
        <taxon>Mermithidae</taxon>
        <taxon>Romanomermis</taxon>
    </lineage>
</organism>
<dbReference type="Proteomes" id="UP000887565">
    <property type="component" value="Unplaced"/>
</dbReference>
<evidence type="ECO:0000313" key="1">
    <source>
        <dbReference type="Proteomes" id="UP000887565"/>
    </source>
</evidence>
<proteinExistence type="predicted"/>